<dbReference type="InterPro" id="IPR036779">
    <property type="entry name" value="LysM_dom_sf"/>
</dbReference>
<dbReference type="PANTHER" id="PTHR21666">
    <property type="entry name" value="PEPTIDASE-RELATED"/>
    <property type="match status" value="1"/>
</dbReference>
<gene>
    <name evidence="3" type="primary">nlpD_2</name>
    <name evidence="3" type="ORF">DSM104635_02272</name>
</gene>
<feature type="domain" description="LysM" evidence="2">
    <location>
        <begin position="139"/>
        <end position="183"/>
    </location>
</feature>
<dbReference type="PROSITE" id="PS51257">
    <property type="entry name" value="PROKAR_LIPOPROTEIN"/>
    <property type="match status" value="1"/>
</dbReference>
<feature type="domain" description="LysM" evidence="2">
    <location>
        <begin position="91"/>
        <end position="135"/>
    </location>
</feature>
<dbReference type="GO" id="GO:0004222">
    <property type="term" value="F:metalloendopeptidase activity"/>
    <property type="evidence" value="ECO:0007669"/>
    <property type="project" value="TreeGrafter"/>
</dbReference>
<sequence>MMRGSLLLALLATACASGQAAPIAYGGGAQPPVAAPPPVRQAPRPVVEQETPSAPIAQEAPNWADGEGTALSAYALQPNEAQPFDPAHLPRAHRVRANESLYDVATTYQVPLRALIDQNRLEPPYALRPGSELQLPPPRFHTVARGESFEDVARRYNVDTRSLALLNRMQAPYRVRQGDRIVLPAMARSMEIASVSPAPPPASAANAGEAPAVQTNARFAWPLRGQLVTRYGAQPDGARIDGVEIAGREGAQISAAAEGDVVYAGSDLAAYGTLVLVRHADNYVTAYGHARRALVREGQHVRAGEAIAELGPRSDGRPRLLFQVRRGAEAIDPTPLLGP</sequence>
<dbReference type="SUPFAM" id="SSF51261">
    <property type="entry name" value="Duplicated hybrid motif"/>
    <property type="match status" value="1"/>
</dbReference>
<dbReference type="Proteomes" id="UP000431269">
    <property type="component" value="Chromosome"/>
</dbReference>
<keyword evidence="1" id="KW-0732">Signal</keyword>
<reference evidence="4" key="1">
    <citation type="submission" date="2019-12" db="EMBL/GenBank/DDBJ databases">
        <title>Complete genome of Terracaulis silvestris 0127_4.</title>
        <authorList>
            <person name="Vieira S."/>
            <person name="Riedel T."/>
            <person name="Sproer C."/>
            <person name="Pascual J."/>
            <person name="Boedeker C."/>
            <person name="Overmann J."/>
        </authorList>
    </citation>
    <scope>NUCLEOTIDE SEQUENCE [LARGE SCALE GENOMIC DNA]</scope>
    <source>
        <strain evidence="4">0127_4</strain>
    </source>
</reference>
<keyword evidence="4" id="KW-1185">Reference proteome</keyword>
<dbReference type="EMBL" id="CP047045">
    <property type="protein sequence ID" value="QGZ95423.1"/>
    <property type="molecule type" value="Genomic_DNA"/>
</dbReference>
<feature type="chain" id="PRO_5026287632" evidence="1">
    <location>
        <begin position="21"/>
        <end position="339"/>
    </location>
</feature>
<evidence type="ECO:0000313" key="4">
    <source>
        <dbReference type="Proteomes" id="UP000431269"/>
    </source>
</evidence>
<accession>A0A6I6MW62</accession>
<evidence type="ECO:0000313" key="3">
    <source>
        <dbReference type="EMBL" id="QGZ95423.1"/>
    </source>
</evidence>
<dbReference type="PANTHER" id="PTHR21666:SF270">
    <property type="entry name" value="MUREIN HYDROLASE ACTIVATOR ENVC"/>
    <property type="match status" value="1"/>
</dbReference>
<dbReference type="Gene3D" id="3.10.350.10">
    <property type="entry name" value="LysM domain"/>
    <property type="match status" value="2"/>
</dbReference>
<evidence type="ECO:0000259" key="2">
    <source>
        <dbReference type="PROSITE" id="PS51782"/>
    </source>
</evidence>
<keyword evidence="3" id="KW-0378">Hydrolase</keyword>
<dbReference type="PROSITE" id="PS51782">
    <property type="entry name" value="LYSM"/>
    <property type="match status" value="2"/>
</dbReference>
<feature type="signal peptide" evidence="1">
    <location>
        <begin position="1"/>
        <end position="20"/>
    </location>
</feature>
<organism evidence="3 4">
    <name type="scientific">Terricaulis silvestris</name>
    <dbReference type="NCBI Taxonomy" id="2686094"/>
    <lineage>
        <taxon>Bacteria</taxon>
        <taxon>Pseudomonadati</taxon>
        <taxon>Pseudomonadota</taxon>
        <taxon>Alphaproteobacteria</taxon>
        <taxon>Caulobacterales</taxon>
        <taxon>Caulobacteraceae</taxon>
        <taxon>Terricaulis</taxon>
    </lineage>
</organism>
<dbReference type="CDD" id="cd12797">
    <property type="entry name" value="M23_peptidase"/>
    <property type="match status" value="1"/>
</dbReference>
<dbReference type="InterPro" id="IPR016047">
    <property type="entry name" value="M23ase_b-sheet_dom"/>
</dbReference>
<dbReference type="InterPro" id="IPR011055">
    <property type="entry name" value="Dup_hybrid_motif"/>
</dbReference>
<dbReference type="CDD" id="cd00118">
    <property type="entry name" value="LysM"/>
    <property type="match status" value="1"/>
</dbReference>
<protein>
    <submittedName>
        <fullName evidence="3">Murein hydrolase activator NlpD</fullName>
    </submittedName>
</protein>
<dbReference type="SMART" id="SM00257">
    <property type="entry name" value="LysM"/>
    <property type="match status" value="2"/>
</dbReference>
<dbReference type="AlphaFoldDB" id="A0A6I6MW62"/>
<evidence type="ECO:0000256" key="1">
    <source>
        <dbReference type="SAM" id="SignalP"/>
    </source>
</evidence>
<proteinExistence type="predicted"/>
<dbReference type="Gene3D" id="2.70.70.10">
    <property type="entry name" value="Glucose Permease (Domain IIA)"/>
    <property type="match status" value="1"/>
</dbReference>
<dbReference type="InterPro" id="IPR018392">
    <property type="entry name" value="LysM"/>
</dbReference>
<dbReference type="InterPro" id="IPR050570">
    <property type="entry name" value="Cell_wall_metabolism_enzyme"/>
</dbReference>
<name>A0A6I6MW62_9CAUL</name>
<dbReference type="Pfam" id="PF01476">
    <property type="entry name" value="LysM"/>
    <property type="match status" value="2"/>
</dbReference>
<dbReference type="Pfam" id="PF01551">
    <property type="entry name" value="Peptidase_M23"/>
    <property type="match status" value="1"/>
</dbReference>
<dbReference type="KEGG" id="tsv:DSM104635_02272"/>
<dbReference type="RefSeq" id="WP_158766286.1">
    <property type="nucleotide sequence ID" value="NZ_CP047045.1"/>
</dbReference>